<dbReference type="GO" id="GO:0043138">
    <property type="term" value="F:3'-5' DNA helicase activity"/>
    <property type="evidence" value="ECO:0007669"/>
    <property type="project" value="UniProtKB-EC"/>
</dbReference>
<evidence type="ECO:0000313" key="21">
    <source>
        <dbReference type="Proteomes" id="UP000324091"/>
    </source>
</evidence>
<keyword evidence="21" id="KW-1185">Reference proteome</keyword>
<keyword evidence="11" id="KW-0469">Meiosis</keyword>
<dbReference type="EMBL" id="RHFK02000007">
    <property type="protein sequence ID" value="TWW72767.1"/>
    <property type="molecule type" value="Genomic_DNA"/>
</dbReference>
<evidence type="ECO:0000256" key="8">
    <source>
        <dbReference type="ARBA" id="ARBA00022833"/>
    </source>
</evidence>
<dbReference type="PANTHER" id="PTHR47835">
    <property type="entry name" value="HFM1, ATP DEPENDENT DNA HELICASE HOMOLOG"/>
    <property type="match status" value="1"/>
</dbReference>
<evidence type="ECO:0000256" key="5">
    <source>
        <dbReference type="ARBA" id="ARBA00022771"/>
    </source>
</evidence>
<evidence type="ECO:0000256" key="1">
    <source>
        <dbReference type="ARBA" id="ARBA00001947"/>
    </source>
</evidence>
<dbReference type="FunFam" id="1.10.10.10:FF:000012">
    <property type="entry name" value="U5 small nuclear ribonucleoprotein helicase"/>
    <property type="match status" value="1"/>
</dbReference>
<dbReference type="InterPro" id="IPR036388">
    <property type="entry name" value="WH-like_DNA-bd_sf"/>
</dbReference>
<dbReference type="GO" id="GO:0008270">
    <property type="term" value="F:zinc ion binding"/>
    <property type="evidence" value="ECO:0007669"/>
    <property type="project" value="UniProtKB-KW"/>
</dbReference>
<evidence type="ECO:0000259" key="18">
    <source>
        <dbReference type="PROSITE" id="PS51192"/>
    </source>
</evidence>
<evidence type="ECO:0000256" key="4">
    <source>
        <dbReference type="ARBA" id="ARBA00022741"/>
    </source>
</evidence>
<dbReference type="GO" id="GO:0003676">
    <property type="term" value="F:nucleic acid binding"/>
    <property type="evidence" value="ECO:0007669"/>
    <property type="project" value="InterPro"/>
</dbReference>
<dbReference type="EC" id="5.6.2.4" evidence="13"/>
<dbReference type="InterPro" id="IPR057842">
    <property type="entry name" value="WH_MER3"/>
</dbReference>
<protein>
    <recommendedName>
        <fullName evidence="16">Probable ATP-dependent DNA helicase HFM1</fullName>
        <ecNumber evidence="13">5.6.2.4</ecNumber>
    </recommendedName>
    <alternativeName>
        <fullName evidence="17">DNA 3'-5' helicase HFM1</fullName>
    </alternativeName>
</protein>
<evidence type="ECO:0000256" key="17">
    <source>
        <dbReference type="ARBA" id="ARBA00093665"/>
    </source>
</evidence>
<dbReference type="InterPro" id="IPR027417">
    <property type="entry name" value="P-loop_NTPase"/>
</dbReference>
<evidence type="ECO:0000256" key="7">
    <source>
        <dbReference type="ARBA" id="ARBA00022806"/>
    </source>
</evidence>
<dbReference type="InterPro" id="IPR014001">
    <property type="entry name" value="Helicase_ATP-bd"/>
</dbReference>
<dbReference type="PROSITE" id="PS51192">
    <property type="entry name" value="HELICASE_ATP_BIND_1"/>
    <property type="match status" value="1"/>
</dbReference>
<sequence length="1037" mass="116377">MLDSEDSILPLDNLFFEKPIVHKVKPLQQETCQWMLEMPPSLSLIPATPEPESLSTLYTFQEYDGLDVLPSKINSIYNNNMKEADFREAGKSTTRCEGLWVASSRPLQQAALAKTQDKGTKRAFVPPMTPQPLRIKAAKFRSVFSEFPFFNYVQSKALDDVLYTGKNFVACAPTGSGKTVLFELAIIRLLMQNSEPWNEVKAVYMAPIKALCSQCFENWNKKFGPLGLTCKELTGDTEIDDFFEIQDSHIILTTPEKWDSMTRKWKDHCLLQQVRLFLIDEVHVIKDATRGATLEVVVSRMKAVNAYRAAQNQGTSGTMRIVAVSATIPNISDIADWLSHESLPATYLDMDESHRPVMLRKVVLGFPCPQNQTEFKFDLSLNYKMANIIQTYSDQKPALVFCSTRKGAQQAATVLAKDARFIMSIEHNQRLMKYANSILDSKLRELVMLGVGYHHAGVDLSDRKLIEMAFTQADLPVLFTTRTLAMGVNLPAHLVVIKSTMQYVAGSCEEYSDADMLQMIGRAGRPQFDTTATAVIMTKIQSKDKYMNLMNGVEIIESSLHSHLVEHLNAEIVLQTISDVNMALDWIRSTFLYIRALKNPSHYGFPPSLDRCGIEAKLQELCLRNLNSLSSIGLIDMDEDINIKPTETGKLMARYCIAFDTMNLFSKVAGTENLSDLIELLSRSKEFSNIQLRVNEKRALNTLNRDKNRLTIRFPFQGKIKTTEMKVNCLIQAQLGSLSIQEFGLSQDTARIFRTGTRISRCALGLSEFLSHGPKTGFSALLNSLILAKCFRAKLWENSPYVSKQLEKIGQTLSTAMVNAGLTTFSKIEQTNPRELELIVNRHPPFGNQIRDSVVHLPKYEVILEQMKQSAPVNCGEFAYRPKERLPAASRYSKCYYKTSVTPHVEVDLTGEHDDVGMNPGFSDGGSQTHQPDISQTGANGFPRSEMSTFVSNTHCGAVSSTPIPTVCFDLGNEWDDFEDENLLRASEESLTLCPANAKRQHSQEKKIPGRGTQIDSLDSQPGHILFISLCFLIRIL</sequence>
<comment type="function">
    <text evidence="15">Required for crossover formation and complete synapsis of homologous chromosomes during meiosis.</text>
</comment>
<dbReference type="Proteomes" id="UP000324091">
    <property type="component" value="Chromosome 15"/>
</dbReference>
<dbReference type="FunFam" id="3.40.50.300:FF:001076">
    <property type="entry name" value="ATP-dependent DNA helicase MER3"/>
    <property type="match status" value="1"/>
</dbReference>
<dbReference type="SUPFAM" id="SSF46785">
    <property type="entry name" value="Winged helix' DNA-binding domain"/>
    <property type="match status" value="1"/>
</dbReference>
<evidence type="ECO:0000256" key="10">
    <source>
        <dbReference type="ARBA" id="ARBA00023235"/>
    </source>
</evidence>
<dbReference type="SUPFAM" id="SSF158702">
    <property type="entry name" value="Sec63 N-terminal domain-like"/>
    <property type="match status" value="1"/>
</dbReference>
<keyword evidence="3" id="KW-0479">Metal-binding</keyword>
<evidence type="ECO:0000256" key="15">
    <source>
        <dbReference type="ARBA" id="ARBA00059912"/>
    </source>
</evidence>
<evidence type="ECO:0000256" key="12">
    <source>
        <dbReference type="ARBA" id="ARBA00034617"/>
    </source>
</evidence>
<dbReference type="InterPro" id="IPR011545">
    <property type="entry name" value="DEAD/DEAH_box_helicase_dom"/>
</dbReference>
<evidence type="ECO:0000259" key="19">
    <source>
        <dbReference type="PROSITE" id="PS51194"/>
    </source>
</evidence>
<comment type="similarity">
    <text evidence="2">Belongs to the helicase family. SKI2 subfamily.</text>
</comment>
<dbReference type="Pfam" id="PF00271">
    <property type="entry name" value="Helicase_C"/>
    <property type="match status" value="1"/>
</dbReference>
<comment type="cofactor">
    <cofactor evidence="1">
        <name>Zn(2+)</name>
        <dbReference type="ChEBI" id="CHEBI:29105"/>
    </cofactor>
</comment>
<dbReference type="Pfam" id="PF00270">
    <property type="entry name" value="DEAD"/>
    <property type="match status" value="1"/>
</dbReference>
<gene>
    <name evidence="20" type="ORF">D4764_15G0001610</name>
</gene>
<organism evidence="20 21">
    <name type="scientific">Takifugu flavidus</name>
    <name type="common">sansaifugu</name>
    <dbReference type="NCBI Taxonomy" id="433684"/>
    <lineage>
        <taxon>Eukaryota</taxon>
        <taxon>Metazoa</taxon>
        <taxon>Chordata</taxon>
        <taxon>Craniata</taxon>
        <taxon>Vertebrata</taxon>
        <taxon>Euteleostomi</taxon>
        <taxon>Actinopterygii</taxon>
        <taxon>Neopterygii</taxon>
        <taxon>Teleostei</taxon>
        <taxon>Neoteleostei</taxon>
        <taxon>Acanthomorphata</taxon>
        <taxon>Eupercaria</taxon>
        <taxon>Tetraodontiformes</taxon>
        <taxon>Tetradontoidea</taxon>
        <taxon>Tetraodontidae</taxon>
        <taxon>Takifugu</taxon>
    </lineage>
</organism>
<proteinExistence type="inferred from homology"/>
<dbReference type="InterPro" id="IPR036390">
    <property type="entry name" value="WH_DNA-bd_sf"/>
</dbReference>
<evidence type="ECO:0000256" key="3">
    <source>
        <dbReference type="ARBA" id="ARBA00022723"/>
    </source>
</evidence>
<evidence type="ECO:0000313" key="20">
    <source>
        <dbReference type="EMBL" id="TWW72767.1"/>
    </source>
</evidence>
<keyword evidence="10" id="KW-0413">Isomerase</keyword>
<feature type="domain" description="Helicase C-terminal" evidence="19">
    <location>
        <begin position="387"/>
        <end position="572"/>
    </location>
</feature>
<keyword evidence="7 20" id="KW-0347">Helicase</keyword>
<reference evidence="20 21" key="1">
    <citation type="submission" date="2019-04" db="EMBL/GenBank/DDBJ databases">
        <title>Chromosome genome assembly for Takifugu flavidus.</title>
        <authorList>
            <person name="Xiao S."/>
        </authorList>
    </citation>
    <scope>NUCLEOTIDE SEQUENCE [LARGE SCALE GENOMIC DNA]</scope>
    <source>
        <strain evidence="20">HTHZ2018</strain>
        <tissue evidence="20">Muscle</tissue>
    </source>
</reference>
<dbReference type="SUPFAM" id="SSF52540">
    <property type="entry name" value="P-loop containing nucleoside triphosphate hydrolases"/>
    <property type="match status" value="1"/>
</dbReference>
<dbReference type="PROSITE" id="PS51194">
    <property type="entry name" value="HELICASE_CTER"/>
    <property type="match status" value="1"/>
</dbReference>
<dbReference type="Pfam" id="PF02889">
    <property type="entry name" value="Sec63"/>
    <property type="match status" value="1"/>
</dbReference>
<evidence type="ECO:0000256" key="14">
    <source>
        <dbReference type="ARBA" id="ARBA00048988"/>
    </source>
</evidence>
<dbReference type="FunFam" id="1.10.3380.10:FF:000006">
    <property type="entry name" value="probable ATP-dependent DNA helicase HFM1 isoform X1"/>
    <property type="match status" value="1"/>
</dbReference>
<dbReference type="InterPro" id="IPR001650">
    <property type="entry name" value="Helicase_C-like"/>
</dbReference>
<dbReference type="AlphaFoldDB" id="A0A5C6P3U1"/>
<comment type="catalytic activity">
    <reaction evidence="12">
        <text>Couples ATP hydrolysis with the unwinding of duplex DNA by translocating in the 3'-5' direction.</text>
        <dbReference type="EC" id="5.6.2.4"/>
    </reaction>
</comment>
<dbReference type="CDD" id="cd18023">
    <property type="entry name" value="DEXHc_HFM1"/>
    <property type="match status" value="1"/>
</dbReference>
<dbReference type="SMART" id="SM00973">
    <property type="entry name" value="Sec63"/>
    <property type="match status" value="1"/>
</dbReference>
<dbReference type="GO" id="GO:0016787">
    <property type="term" value="F:hydrolase activity"/>
    <property type="evidence" value="ECO:0007669"/>
    <property type="project" value="UniProtKB-KW"/>
</dbReference>
<evidence type="ECO:0000256" key="11">
    <source>
        <dbReference type="ARBA" id="ARBA00023254"/>
    </source>
</evidence>
<keyword evidence="5" id="KW-0863">Zinc-finger</keyword>
<keyword evidence="9" id="KW-0067">ATP-binding</keyword>
<feature type="domain" description="Helicase ATP-binding" evidence="18">
    <location>
        <begin position="159"/>
        <end position="346"/>
    </location>
</feature>
<dbReference type="PANTHER" id="PTHR47835:SF3">
    <property type="entry name" value="HELICASE FOR MEIOSIS 1"/>
    <property type="match status" value="1"/>
</dbReference>
<keyword evidence="4" id="KW-0547">Nucleotide-binding</keyword>
<dbReference type="GO" id="GO:0007131">
    <property type="term" value="P:reciprocal meiotic recombination"/>
    <property type="evidence" value="ECO:0007669"/>
    <property type="project" value="UniProtKB-ARBA"/>
</dbReference>
<dbReference type="GO" id="GO:0005524">
    <property type="term" value="F:ATP binding"/>
    <property type="evidence" value="ECO:0007669"/>
    <property type="project" value="UniProtKB-KW"/>
</dbReference>
<evidence type="ECO:0000256" key="2">
    <source>
        <dbReference type="ARBA" id="ARBA00010140"/>
    </source>
</evidence>
<evidence type="ECO:0000256" key="16">
    <source>
        <dbReference type="ARBA" id="ARBA00071159"/>
    </source>
</evidence>
<dbReference type="Gene3D" id="1.10.10.10">
    <property type="entry name" value="Winged helix-like DNA-binding domain superfamily/Winged helix DNA-binding domain"/>
    <property type="match status" value="1"/>
</dbReference>
<dbReference type="InterPro" id="IPR004179">
    <property type="entry name" value="Sec63-dom"/>
</dbReference>
<accession>A0A5C6P3U1</accession>
<name>A0A5C6P3U1_9TELE</name>
<dbReference type="Pfam" id="PF23445">
    <property type="entry name" value="WHD_SNRNP200"/>
    <property type="match status" value="1"/>
</dbReference>
<evidence type="ECO:0000256" key="6">
    <source>
        <dbReference type="ARBA" id="ARBA00022801"/>
    </source>
</evidence>
<keyword evidence="8" id="KW-0862">Zinc</keyword>
<comment type="catalytic activity">
    <reaction evidence="14">
        <text>ATP + H2O = ADP + phosphate + H(+)</text>
        <dbReference type="Rhea" id="RHEA:13065"/>
        <dbReference type="ChEBI" id="CHEBI:15377"/>
        <dbReference type="ChEBI" id="CHEBI:15378"/>
        <dbReference type="ChEBI" id="CHEBI:30616"/>
        <dbReference type="ChEBI" id="CHEBI:43474"/>
        <dbReference type="ChEBI" id="CHEBI:456216"/>
        <dbReference type="EC" id="5.6.2.4"/>
    </reaction>
</comment>
<dbReference type="FunFam" id="3.40.50.300:FF:000950">
    <property type="entry name" value="probable ATP-dependent DNA helicase HFM1"/>
    <property type="match status" value="1"/>
</dbReference>
<comment type="caution">
    <text evidence="20">The sequence shown here is derived from an EMBL/GenBank/DDBJ whole genome shotgun (WGS) entry which is preliminary data.</text>
</comment>
<dbReference type="Gene3D" id="1.10.3380.10">
    <property type="entry name" value="Sec63 N-terminal domain-like domain"/>
    <property type="match status" value="1"/>
</dbReference>
<evidence type="ECO:0000256" key="9">
    <source>
        <dbReference type="ARBA" id="ARBA00022840"/>
    </source>
</evidence>
<dbReference type="SMART" id="SM00490">
    <property type="entry name" value="HELICc"/>
    <property type="match status" value="1"/>
</dbReference>
<dbReference type="Gene3D" id="3.40.50.300">
    <property type="entry name" value="P-loop containing nucleotide triphosphate hydrolases"/>
    <property type="match status" value="2"/>
</dbReference>
<evidence type="ECO:0000256" key="13">
    <source>
        <dbReference type="ARBA" id="ARBA00034808"/>
    </source>
</evidence>
<dbReference type="CDD" id="cd18795">
    <property type="entry name" value="SF2_C_Ski2"/>
    <property type="match status" value="1"/>
</dbReference>
<dbReference type="InterPro" id="IPR052247">
    <property type="entry name" value="Meiotic_Crossover_Helicase"/>
</dbReference>
<keyword evidence="6" id="KW-0378">Hydrolase</keyword>
<dbReference type="SMART" id="SM00487">
    <property type="entry name" value="DEXDc"/>
    <property type="match status" value="1"/>
</dbReference>